<evidence type="ECO:0000313" key="1">
    <source>
        <dbReference type="EMBL" id="QDH25387.1"/>
    </source>
</evidence>
<dbReference type="RefSeq" id="WP_141493250.1">
    <property type="nucleotide sequence ID" value="NZ_CP032485.1"/>
</dbReference>
<name>A0A4Y6VA95_9PROT</name>
<evidence type="ECO:0000313" key="2">
    <source>
        <dbReference type="Proteomes" id="UP000317214"/>
    </source>
</evidence>
<dbReference type="AlphaFoldDB" id="A0A4Y6VA95"/>
<keyword evidence="2" id="KW-1185">Reference proteome</keyword>
<dbReference type="OrthoDB" id="1997677at2"/>
<dbReference type="InterPro" id="IPR029044">
    <property type="entry name" value="Nucleotide-diphossugar_trans"/>
</dbReference>
<dbReference type="SUPFAM" id="SSF53448">
    <property type="entry name" value="Nucleotide-diphospho-sugar transferases"/>
    <property type="match status" value="1"/>
</dbReference>
<keyword evidence="1" id="KW-0808">Transferase</keyword>
<dbReference type="KEGG" id="ntn:D5366_09370"/>
<dbReference type="Pfam" id="PF13704">
    <property type="entry name" value="Glyco_tranf_2_4"/>
    <property type="match status" value="1"/>
</dbReference>
<protein>
    <submittedName>
        <fullName evidence="1">Glycosyltransferase family 2 protein</fullName>
    </submittedName>
</protein>
<sequence>MQKATCAVLTYNAEHVLTEWVAWHILQGFHRILIIDAGSSDQTLPVAYSLTNQVAVEIFEYRPKKKARTYQTRSKLIKLALDNTPPDEWLIILDQDEFFSGIDFIPALTEQDNSFGIKWKVFGKNHNKNQATPYTSQITHCAAEAFPDHLGGRFFISPSDRHLAEIPFWDSTSQNHITQVTKAHQARVLHYPWLCDPTMPQPLADYYDVKDNEDFQDEEYSQKLSAMIAQITSPAPLPADSEVEDDFVEFETFTIRRLRPSEEELNLLKD</sequence>
<dbReference type="EMBL" id="CP032485">
    <property type="protein sequence ID" value="QDH25387.1"/>
    <property type="molecule type" value="Genomic_DNA"/>
</dbReference>
<dbReference type="GO" id="GO:0016740">
    <property type="term" value="F:transferase activity"/>
    <property type="evidence" value="ECO:0007669"/>
    <property type="project" value="UniProtKB-KW"/>
</dbReference>
<proteinExistence type="predicted"/>
<reference evidence="1 2" key="1">
    <citation type="submission" date="2018-09" db="EMBL/GenBank/DDBJ databases">
        <title>The complete genome sequence of Neokomagataea tanensis NBRC 106556(T).</title>
        <authorList>
            <person name="Chua K.-O."/>
            <person name="See-Too W.-S."/>
            <person name="Hong K.-W."/>
            <person name="Yin W.-F."/>
            <person name="Chan K.-G."/>
        </authorList>
    </citation>
    <scope>NUCLEOTIDE SEQUENCE [LARGE SCALE GENOMIC DNA]</scope>
    <source>
        <strain evidence="2">AH13 \ NBRC 106556</strain>
    </source>
</reference>
<gene>
    <name evidence="1" type="ORF">D5366_09370</name>
</gene>
<dbReference type="Proteomes" id="UP000317214">
    <property type="component" value="Chromosome"/>
</dbReference>
<accession>A0A4Y6VA95</accession>
<organism evidence="1 2">
    <name type="scientific">Neokomagataea tanensis</name>
    <dbReference type="NCBI Taxonomy" id="661191"/>
    <lineage>
        <taxon>Bacteria</taxon>
        <taxon>Pseudomonadati</taxon>
        <taxon>Pseudomonadota</taxon>
        <taxon>Alphaproteobacteria</taxon>
        <taxon>Acetobacterales</taxon>
        <taxon>Acetobacteraceae</taxon>
        <taxon>Neokomagataea</taxon>
    </lineage>
</organism>
<dbReference type="Gene3D" id="3.90.550.10">
    <property type="entry name" value="Spore Coat Polysaccharide Biosynthesis Protein SpsA, Chain A"/>
    <property type="match status" value="1"/>
</dbReference>